<gene>
    <name evidence="1" type="ORF">LQ50_19205</name>
</gene>
<dbReference type="EMBL" id="JRJU01000030">
    <property type="protein sequence ID" value="KHF38773.1"/>
    <property type="molecule type" value="Genomic_DNA"/>
</dbReference>
<dbReference type="SUPFAM" id="SSF50814">
    <property type="entry name" value="Lipocalins"/>
    <property type="match status" value="1"/>
</dbReference>
<dbReference type="Pfam" id="PF09148">
    <property type="entry name" value="DUF1934"/>
    <property type="match status" value="1"/>
</dbReference>
<organism evidence="1 2">
    <name type="scientific">Halalkalibacter okhensis</name>
    <dbReference type="NCBI Taxonomy" id="333138"/>
    <lineage>
        <taxon>Bacteria</taxon>
        <taxon>Bacillati</taxon>
        <taxon>Bacillota</taxon>
        <taxon>Bacilli</taxon>
        <taxon>Bacillales</taxon>
        <taxon>Bacillaceae</taxon>
        <taxon>Halalkalibacter</taxon>
    </lineage>
</organism>
<dbReference type="AlphaFoldDB" id="A0A0B0I8F6"/>
<dbReference type="InterPro" id="IPR012674">
    <property type="entry name" value="Calycin"/>
</dbReference>
<dbReference type="STRING" id="333138.LQ50_19205"/>
<evidence type="ECO:0000313" key="1">
    <source>
        <dbReference type="EMBL" id="KHF38773.1"/>
    </source>
</evidence>
<accession>A0A0B0I8F6</accession>
<dbReference type="InterPro" id="IPR015231">
    <property type="entry name" value="DUF1934"/>
</dbReference>
<keyword evidence="2" id="KW-1185">Reference proteome</keyword>
<reference evidence="1 2" key="1">
    <citation type="submission" date="2014-09" db="EMBL/GenBank/DDBJ databases">
        <title>Genome sequencing and annotation of Bacillus Okhensis strain Kh10-101T.</title>
        <authorList>
            <person name="Prakash J.S."/>
        </authorList>
    </citation>
    <scope>NUCLEOTIDE SEQUENCE [LARGE SCALE GENOMIC DNA]</scope>
    <source>
        <strain evidence="2">Kh10-101T</strain>
    </source>
</reference>
<dbReference type="RefSeq" id="WP_034631901.1">
    <property type="nucleotide sequence ID" value="NZ_JRJU01000030.1"/>
</dbReference>
<dbReference type="Gene3D" id="2.40.128.20">
    <property type="match status" value="1"/>
</dbReference>
<name>A0A0B0I8F6_9BACI</name>
<dbReference type="OrthoDB" id="2352933at2"/>
<dbReference type="eggNOG" id="COG4506">
    <property type="taxonomic scope" value="Bacteria"/>
</dbReference>
<dbReference type="Proteomes" id="UP000030832">
    <property type="component" value="Unassembled WGS sequence"/>
</dbReference>
<sequence length="148" mass="17189">MNKPTKRSLKMRFQTKINHGDHTDSYEFTTRGELFHKGNQDYLRFQETLSETESVQTTMKWDGRELMLIRQGSVLMRQGFIVGEETLGRYVTPDASWETTAITDKLLVQWPSGKSRGRIQLTYKFALQGQDTGTHQVRLTLEEDTINE</sequence>
<evidence type="ECO:0000313" key="2">
    <source>
        <dbReference type="Proteomes" id="UP000030832"/>
    </source>
</evidence>
<evidence type="ECO:0008006" key="3">
    <source>
        <dbReference type="Google" id="ProtNLM"/>
    </source>
</evidence>
<protein>
    <recommendedName>
        <fullName evidence="3">DUF1934 domain-containing protein</fullName>
    </recommendedName>
</protein>
<proteinExistence type="predicted"/>
<comment type="caution">
    <text evidence="1">The sequence shown here is derived from an EMBL/GenBank/DDBJ whole genome shotgun (WGS) entry which is preliminary data.</text>
</comment>